<dbReference type="KEGG" id="syc:syc1699_c"/>
<dbReference type="Gene3D" id="3.30.9.10">
    <property type="entry name" value="D-Amino Acid Oxidase, subunit A, domain 2"/>
    <property type="match status" value="1"/>
</dbReference>
<dbReference type="PANTHER" id="PTHR13847">
    <property type="entry name" value="SARCOSINE DEHYDROGENASE-RELATED"/>
    <property type="match status" value="1"/>
</dbReference>
<comment type="pathway">
    <text evidence="1">Cofactor biosynthesis; thiamine diphosphate biosynthesis.</text>
</comment>
<dbReference type="InterPro" id="IPR012727">
    <property type="entry name" value="Gly_oxidase_ThiO"/>
</dbReference>
<dbReference type="RefSeq" id="WP_011244009.1">
    <property type="nucleotide sequence ID" value="NC_006576.1"/>
</dbReference>
<dbReference type="AlphaFoldDB" id="A0A0H3K3K1"/>
<dbReference type="SUPFAM" id="SSF54373">
    <property type="entry name" value="FAD-linked reductases, C-terminal domain"/>
    <property type="match status" value="1"/>
</dbReference>
<dbReference type="PANTHER" id="PTHR13847:SF289">
    <property type="entry name" value="GLYCINE OXIDASE"/>
    <property type="match status" value="1"/>
</dbReference>
<dbReference type="GO" id="GO:0009229">
    <property type="term" value="P:thiamine diphosphate biosynthetic process"/>
    <property type="evidence" value="ECO:0007669"/>
    <property type="project" value="UniProtKB-UniPathway"/>
</dbReference>
<dbReference type="GO" id="GO:0050660">
    <property type="term" value="F:flavin adenine dinucleotide binding"/>
    <property type="evidence" value="ECO:0007669"/>
    <property type="project" value="InterPro"/>
</dbReference>
<evidence type="ECO:0000256" key="3">
    <source>
        <dbReference type="ARBA" id="ARBA00023002"/>
    </source>
</evidence>
<name>A0A0H3K3K1_SYNP6</name>
<dbReference type="GeneID" id="72431296"/>
<evidence type="ECO:0000256" key="4">
    <source>
        <dbReference type="ARBA" id="ARBA00049872"/>
    </source>
</evidence>
<dbReference type="UniPathway" id="UPA00060"/>
<dbReference type="InterPro" id="IPR006076">
    <property type="entry name" value="FAD-dep_OxRdtase"/>
</dbReference>
<comment type="catalytic activity">
    <reaction evidence="4">
        <text>glycine + O2 + H2O = glyoxylate + H2O2 + NH4(+)</text>
        <dbReference type="Rhea" id="RHEA:11532"/>
        <dbReference type="ChEBI" id="CHEBI:15377"/>
        <dbReference type="ChEBI" id="CHEBI:15379"/>
        <dbReference type="ChEBI" id="CHEBI:16240"/>
        <dbReference type="ChEBI" id="CHEBI:28938"/>
        <dbReference type="ChEBI" id="CHEBI:36655"/>
        <dbReference type="ChEBI" id="CHEBI:57305"/>
        <dbReference type="EC" id="1.4.3.19"/>
    </reaction>
</comment>
<evidence type="ECO:0000256" key="6">
    <source>
        <dbReference type="SAM" id="MobiDB-lite"/>
    </source>
</evidence>
<dbReference type="GO" id="GO:0005737">
    <property type="term" value="C:cytoplasm"/>
    <property type="evidence" value="ECO:0007669"/>
    <property type="project" value="TreeGrafter"/>
</dbReference>
<keyword evidence="2" id="KW-0784">Thiamine biosynthesis</keyword>
<proteinExistence type="predicted"/>
<dbReference type="EC" id="1.4.3.19" evidence="5"/>
<evidence type="ECO:0000313" key="8">
    <source>
        <dbReference type="EMBL" id="BAD79889.1"/>
    </source>
</evidence>
<accession>A0A0H3K3K1</accession>
<feature type="domain" description="FAD dependent oxidoreductase" evidence="7">
    <location>
        <begin position="5"/>
        <end position="337"/>
    </location>
</feature>
<evidence type="ECO:0000256" key="5">
    <source>
        <dbReference type="ARBA" id="ARBA00050018"/>
    </source>
</evidence>
<sequence length="379" mass="40889">MAFEVAVFGGGVIGLAIALELRSRGAMVQVYSQNTQAAAGRVAAGMLAPQSEGIEVGPMLDLGLRSRSLYARWTQQLEQLSGQDSGYWPCGILVPLSEAKNRDRYPHPAESPGQWLSAADLRDFQPALCSDLIGGWWFSQEGQVDSRRALYPALRAAAIASGVTIHESVALRELSVTGDRLQSAMTDRGPVQADAYVLATGAWSGDWLQLPVYPVKGQMFSLQADPRLLNHVLFGERVYIVPRRDGLIVVGATMEATAGFRTGNTAGPLQSLMAEAIALVPALADCPLVETWWGYRPATPDEWPILGQGPAENLFLATGHYRNGMLLAPITAQLLADQILDHCTDQLLHAFRYDRFSSHDSSTHQPLPALAGLSASTGQ</sequence>
<dbReference type="Gene3D" id="3.50.50.60">
    <property type="entry name" value="FAD/NAD(P)-binding domain"/>
    <property type="match status" value="1"/>
</dbReference>
<dbReference type="NCBIfam" id="TIGR02352">
    <property type="entry name" value="thiamin_ThiO"/>
    <property type="match status" value="1"/>
</dbReference>
<gene>
    <name evidence="8" type="ordered locus">syc1699_c</name>
</gene>
<dbReference type="GO" id="GO:0043799">
    <property type="term" value="F:glycine oxidase activity"/>
    <property type="evidence" value="ECO:0007669"/>
    <property type="project" value="UniProtKB-EC"/>
</dbReference>
<dbReference type="SUPFAM" id="SSF51905">
    <property type="entry name" value="FAD/NAD(P)-binding domain"/>
    <property type="match status" value="1"/>
</dbReference>
<evidence type="ECO:0000313" key="9">
    <source>
        <dbReference type="Proteomes" id="UP000001175"/>
    </source>
</evidence>
<dbReference type="eggNOG" id="COG0665">
    <property type="taxonomic scope" value="Bacteria"/>
</dbReference>
<dbReference type="SMR" id="A0A0H3K3K1"/>
<organism evidence="8 9">
    <name type="scientific">Synechococcus sp. (strain ATCC 27144 / PCC 6301 / SAUG 1402/1)</name>
    <name type="common">Anacystis nidulans</name>
    <dbReference type="NCBI Taxonomy" id="269084"/>
    <lineage>
        <taxon>Bacteria</taxon>
        <taxon>Bacillati</taxon>
        <taxon>Cyanobacteriota</taxon>
        <taxon>Cyanophyceae</taxon>
        <taxon>Synechococcales</taxon>
        <taxon>Synechococcaceae</taxon>
        <taxon>Synechococcus</taxon>
    </lineage>
</organism>
<keyword evidence="3" id="KW-0560">Oxidoreductase</keyword>
<dbReference type="Pfam" id="PF01266">
    <property type="entry name" value="DAO"/>
    <property type="match status" value="1"/>
</dbReference>
<evidence type="ECO:0000256" key="2">
    <source>
        <dbReference type="ARBA" id="ARBA00022977"/>
    </source>
</evidence>
<dbReference type="GO" id="GO:0009228">
    <property type="term" value="P:thiamine biosynthetic process"/>
    <property type="evidence" value="ECO:0007669"/>
    <property type="project" value="UniProtKB-KW"/>
</dbReference>
<feature type="region of interest" description="Disordered" evidence="6">
    <location>
        <begin position="358"/>
        <end position="379"/>
    </location>
</feature>
<evidence type="ECO:0000256" key="1">
    <source>
        <dbReference type="ARBA" id="ARBA00004948"/>
    </source>
</evidence>
<dbReference type="Proteomes" id="UP000001175">
    <property type="component" value="Chromosome"/>
</dbReference>
<protein>
    <recommendedName>
        <fullName evidence="5">glycine oxidase</fullName>
        <ecNumber evidence="5">1.4.3.19</ecNumber>
    </recommendedName>
</protein>
<dbReference type="EMBL" id="AP008231">
    <property type="protein sequence ID" value="BAD79889.1"/>
    <property type="molecule type" value="Genomic_DNA"/>
</dbReference>
<dbReference type="InterPro" id="IPR036188">
    <property type="entry name" value="FAD/NAD-bd_sf"/>
</dbReference>
<reference evidence="8 9" key="1">
    <citation type="journal article" date="2007" name="Photosyn. Res.">
        <title>Complete nucleotide sequence of the freshwater unicellular cyanobacterium Synechococcus elongatus PCC 6301 chromosome: gene content and organization.</title>
        <authorList>
            <person name="Sugita C."/>
            <person name="Ogata K."/>
            <person name="Shikata M."/>
            <person name="Jikuya H."/>
            <person name="Takano J."/>
            <person name="Furumichi M."/>
            <person name="Kanehisa M."/>
            <person name="Omata T."/>
            <person name="Sugiura M."/>
            <person name="Sugita M."/>
        </authorList>
    </citation>
    <scope>NUCLEOTIDE SEQUENCE [LARGE SCALE GENOMIC DNA]</scope>
    <source>
        <strain evidence="9">ATCC 27144 / PCC 6301 / SAUG 1402/1</strain>
    </source>
</reference>
<evidence type="ECO:0000259" key="7">
    <source>
        <dbReference type="Pfam" id="PF01266"/>
    </source>
</evidence>